<dbReference type="Gene3D" id="3.30.559.10">
    <property type="entry name" value="Chloramphenicol acetyltransferase-like domain"/>
    <property type="match status" value="1"/>
</dbReference>
<dbReference type="PROSITE" id="PS00455">
    <property type="entry name" value="AMP_BINDING"/>
    <property type="match status" value="1"/>
</dbReference>
<dbReference type="Pfam" id="PF00550">
    <property type="entry name" value="PP-binding"/>
    <property type="match status" value="1"/>
</dbReference>
<dbReference type="Gene3D" id="2.30.38.10">
    <property type="entry name" value="Luciferase, Domain 3"/>
    <property type="match status" value="1"/>
</dbReference>
<dbReference type="Pfam" id="PF13193">
    <property type="entry name" value="AMP-binding_C"/>
    <property type="match status" value="1"/>
</dbReference>
<dbReference type="Gene3D" id="1.10.1200.10">
    <property type="entry name" value="ACP-like"/>
    <property type="match status" value="1"/>
</dbReference>
<dbReference type="InterPro" id="IPR020845">
    <property type="entry name" value="AMP-binding_CS"/>
</dbReference>
<comment type="cofactor">
    <cofactor evidence="1">
        <name>pantetheine 4'-phosphate</name>
        <dbReference type="ChEBI" id="CHEBI:47942"/>
    </cofactor>
</comment>
<dbReference type="InterPro" id="IPR001242">
    <property type="entry name" value="Condensation_dom"/>
</dbReference>
<feature type="domain" description="Carrier" evidence="5">
    <location>
        <begin position="542"/>
        <end position="616"/>
    </location>
</feature>
<evidence type="ECO:0000313" key="6">
    <source>
        <dbReference type="EMBL" id="MFC7605165.1"/>
    </source>
</evidence>
<evidence type="ECO:0000259" key="5">
    <source>
        <dbReference type="PROSITE" id="PS50075"/>
    </source>
</evidence>
<dbReference type="PROSITE" id="PS50075">
    <property type="entry name" value="CARRIER"/>
    <property type="match status" value="1"/>
</dbReference>
<dbReference type="SUPFAM" id="SSF47336">
    <property type="entry name" value="ACP-like"/>
    <property type="match status" value="1"/>
</dbReference>
<dbReference type="Pfam" id="PF00668">
    <property type="entry name" value="Condensation"/>
    <property type="match status" value="1"/>
</dbReference>
<keyword evidence="2" id="KW-0596">Phosphopantetheine</keyword>
<proteinExistence type="predicted"/>
<dbReference type="RefSeq" id="WP_343963244.1">
    <property type="nucleotide sequence ID" value="NZ_BAAAGK010000016.1"/>
</dbReference>
<dbReference type="PROSITE" id="PS00012">
    <property type="entry name" value="PHOSPHOPANTETHEINE"/>
    <property type="match status" value="1"/>
</dbReference>
<dbReference type="Proteomes" id="UP001596514">
    <property type="component" value="Unassembled WGS sequence"/>
</dbReference>
<dbReference type="PANTHER" id="PTHR45527:SF1">
    <property type="entry name" value="FATTY ACID SYNTHASE"/>
    <property type="match status" value="1"/>
</dbReference>
<sequence>MTMEAARPASDAERALLDSWRGRSVDLGEEQIATHVLRHAQATPAAVAVRGADRDLSYAALDQESGDLARVLRTRKAGPGSIVAIDLPRGVDLVVAMLAVLRTGAAYCAMDVRWPVARRQEVIKRIGAELVVVGPGGSRRHLGAQEVPSASGGSTRARNGTDPCVGVGLDAACCVYFTSGSTGEPKAALSTHRAVLRTILPIEPDYPNVPVHMSATAAVSWDIFTFEIWYPLVHGGTTNLATTGADGYPSPQGLRQGIARGVNGAVLTMALFNLLVDEDVDAFTGLGTLIIGGERASPRHVRDFLLRHPTIPLVNAYGPVEASVFATTHRISLADCDSPRGIPIGRAIPNTGLLVVRFTGASTATRVAVGEVGELLISGDGLAAGYIGEDAGTGAFTPIAVDGEAPVRVYRTGDLVSWRADGVLEFIGRADRQLKISGQRVEPAEVEASLLATGKVRKAVVVPVFDGERASGLAAYVTAVRAPLDGSALMAALRERLPAAMLPQSITELREFPLSLTGKVDVAALPAPTNAPVEIRAVPADPMVRGLAETVGRTAAEVLGLDALGLDTDLRSIGLDSLAAIRLSHRLLDLGIGIGADVVLRAGSAAQIARESAAGNGSEAISTIAEAGGLSDAQISLWLDGLMRPEHAIGNVLVLSYRLVPAPPAEALADALSTFVARHEATRTAIDTDQDGLPVAKTLNRQSAVTVSIEKSSPPIPARRRAHDLARRIDLARGPLVAARIDSAPDGCDLTISIHHACFDGYSVAVLADELSTLLGGATPPPPRRFTDMRNPALDRPPADELRKWTSRLSTTRDIEWPSSPPPVDGGRYGTAQMKFPGQAGAHLAAKARAHHLTPFVLALRAFASTVRHITGASDFCVGVPTAGRDDPRTRGVVGYLVRQVVVPIGPAELDGTLGALSDTWNRARAVSGLGVAELARLSHRTGRGRSSLFQVQFAWQNTIEPVWRIPGVRVTPMSVQPIAPQFDLTMELTPLSTGEIEGEVEHDIAAVPSDLAQAIAEDFVTRLNDL</sequence>
<dbReference type="InterPro" id="IPR036736">
    <property type="entry name" value="ACP-like_sf"/>
</dbReference>
<dbReference type="InterPro" id="IPR006162">
    <property type="entry name" value="Ppantetheine_attach_site"/>
</dbReference>
<dbReference type="InterPro" id="IPR020806">
    <property type="entry name" value="PKS_PP-bd"/>
</dbReference>
<dbReference type="InterPro" id="IPR000873">
    <property type="entry name" value="AMP-dep_synth/lig_dom"/>
</dbReference>
<evidence type="ECO:0000313" key="7">
    <source>
        <dbReference type="Proteomes" id="UP001596514"/>
    </source>
</evidence>
<dbReference type="PANTHER" id="PTHR45527">
    <property type="entry name" value="NONRIBOSOMAL PEPTIDE SYNTHETASE"/>
    <property type="match status" value="1"/>
</dbReference>
<accession>A0ABW2TAY8</accession>
<dbReference type="Gene3D" id="3.30.559.30">
    <property type="entry name" value="Nonribosomal peptide synthetase, condensation domain"/>
    <property type="match status" value="1"/>
</dbReference>
<comment type="caution">
    <text evidence="6">The sequence shown here is derived from an EMBL/GenBank/DDBJ whole genome shotgun (WGS) entry which is preliminary data.</text>
</comment>
<feature type="region of interest" description="Disordered" evidence="4">
    <location>
        <begin position="778"/>
        <end position="798"/>
    </location>
</feature>
<protein>
    <submittedName>
        <fullName evidence="6">AMP-binding protein</fullName>
    </submittedName>
</protein>
<dbReference type="EMBL" id="JBHTEE010000001">
    <property type="protein sequence ID" value="MFC7605165.1"/>
    <property type="molecule type" value="Genomic_DNA"/>
</dbReference>
<dbReference type="SMART" id="SM00823">
    <property type="entry name" value="PKS_PP"/>
    <property type="match status" value="1"/>
</dbReference>
<evidence type="ECO:0000256" key="3">
    <source>
        <dbReference type="ARBA" id="ARBA00022553"/>
    </source>
</evidence>
<keyword evidence="7" id="KW-1185">Reference proteome</keyword>
<dbReference type="InterPro" id="IPR023213">
    <property type="entry name" value="CAT-like_dom_sf"/>
</dbReference>
<evidence type="ECO:0000256" key="4">
    <source>
        <dbReference type="SAM" id="MobiDB-lite"/>
    </source>
</evidence>
<dbReference type="Gene3D" id="3.30.300.30">
    <property type="match status" value="1"/>
</dbReference>
<dbReference type="InterPro" id="IPR009081">
    <property type="entry name" value="PP-bd_ACP"/>
</dbReference>
<organism evidence="6 7">
    <name type="scientific">Streptosporangium amethystogenes subsp. fukuiense</name>
    <dbReference type="NCBI Taxonomy" id="698418"/>
    <lineage>
        <taxon>Bacteria</taxon>
        <taxon>Bacillati</taxon>
        <taxon>Actinomycetota</taxon>
        <taxon>Actinomycetes</taxon>
        <taxon>Streptosporangiales</taxon>
        <taxon>Streptosporangiaceae</taxon>
        <taxon>Streptosporangium</taxon>
    </lineage>
</organism>
<evidence type="ECO:0000256" key="1">
    <source>
        <dbReference type="ARBA" id="ARBA00001957"/>
    </source>
</evidence>
<reference evidence="7" key="1">
    <citation type="journal article" date="2019" name="Int. J. Syst. Evol. Microbiol.">
        <title>The Global Catalogue of Microorganisms (GCM) 10K type strain sequencing project: providing services to taxonomists for standard genome sequencing and annotation.</title>
        <authorList>
            <consortium name="The Broad Institute Genomics Platform"/>
            <consortium name="The Broad Institute Genome Sequencing Center for Infectious Disease"/>
            <person name="Wu L."/>
            <person name="Ma J."/>
        </authorList>
    </citation>
    <scope>NUCLEOTIDE SEQUENCE [LARGE SCALE GENOMIC DNA]</scope>
    <source>
        <strain evidence="7">JCM 10083</strain>
    </source>
</reference>
<dbReference type="InterPro" id="IPR025110">
    <property type="entry name" value="AMP-bd_C"/>
</dbReference>
<dbReference type="SUPFAM" id="SSF56801">
    <property type="entry name" value="Acetyl-CoA synthetase-like"/>
    <property type="match status" value="1"/>
</dbReference>
<name>A0ABW2TAY8_9ACTN</name>
<keyword evidence="3" id="KW-0597">Phosphoprotein</keyword>
<gene>
    <name evidence="6" type="ORF">ACFQVD_34150</name>
</gene>
<dbReference type="Pfam" id="PF00501">
    <property type="entry name" value="AMP-binding"/>
    <property type="match status" value="1"/>
</dbReference>
<evidence type="ECO:0000256" key="2">
    <source>
        <dbReference type="ARBA" id="ARBA00022450"/>
    </source>
</evidence>
<dbReference type="InterPro" id="IPR045851">
    <property type="entry name" value="AMP-bd_C_sf"/>
</dbReference>
<dbReference type="Gene3D" id="3.40.50.980">
    <property type="match status" value="2"/>
</dbReference>
<dbReference type="SUPFAM" id="SSF52777">
    <property type="entry name" value="CoA-dependent acyltransferases"/>
    <property type="match status" value="2"/>
</dbReference>